<proteinExistence type="predicted"/>
<dbReference type="RefSeq" id="WP_407280496.1">
    <property type="nucleotide sequence ID" value="NZ_CP141259.1"/>
</dbReference>
<evidence type="ECO:0000313" key="2">
    <source>
        <dbReference type="Proteomes" id="UP001626593"/>
    </source>
</evidence>
<organism evidence="1 2">
    <name type="scientific">Aromatoleum evansii</name>
    <name type="common">Azoarcus evansii</name>
    <dbReference type="NCBI Taxonomy" id="59406"/>
    <lineage>
        <taxon>Bacteria</taxon>
        <taxon>Pseudomonadati</taxon>
        <taxon>Pseudomonadota</taxon>
        <taxon>Betaproteobacteria</taxon>
        <taxon>Rhodocyclales</taxon>
        <taxon>Rhodocyclaceae</taxon>
        <taxon>Aromatoleum</taxon>
    </lineage>
</organism>
<evidence type="ECO:0000313" key="1">
    <source>
        <dbReference type="EMBL" id="WRL48152.1"/>
    </source>
</evidence>
<accession>A0ABZ1AQK7</accession>
<evidence type="ECO:0008006" key="3">
    <source>
        <dbReference type="Google" id="ProtNLM"/>
    </source>
</evidence>
<dbReference type="Proteomes" id="UP001626593">
    <property type="component" value="Chromosome"/>
</dbReference>
<sequence length="74" mass="8409">MFSNAEDHNELVAIAQATGLKRGWLQNDSRMSDGPLTPGRCAQALADSAIRVRRGFAMWIWRTQRARRGEEHRS</sequence>
<protein>
    <recommendedName>
        <fullName evidence="3">DUF4031 domain-containing protein</fullName>
    </recommendedName>
</protein>
<reference evidence="1 2" key="1">
    <citation type="submission" date="2023-12" db="EMBL/GenBank/DDBJ databases">
        <title>A. evansii MAY27, complete genome.</title>
        <authorList>
            <person name="Wang Y."/>
        </authorList>
    </citation>
    <scope>NUCLEOTIDE SEQUENCE [LARGE SCALE GENOMIC DNA]</scope>
    <source>
        <strain evidence="1 2">MAY27</strain>
    </source>
</reference>
<name>A0ABZ1AQK7_AROEV</name>
<gene>
    <name evidence="1" type="ORF">U5817_08945</name>
</gene>
<keyword evidence="2" id="KW-1185">Reference proteome</keyword>
<dbReference type="EMBL" id="CP141259">
    <property type="protein sequence ID" value="WRL48152.1"/>
    <property type="molecule type" value="Genomic_DNA"/>
</dbReference>